<protein>
    <submittedName>
        <fullName evidence="2">DEAD/DEAH box helicase</fullName>
        <ecNumber evidence="2">3.6.4.-</ecNumber>
    </submittedName>
</protein>
<evidence type="ECO:0000313" key="3">
    <source>
        <dbReference type="Proteomes" id="UP001597178"/>
    </source>
</evidence>
<dbReference type="Pfam" id="PF04851">
    <property type="entry name" value="ResIII"/>
    <property type="match status" value="1"/>
</dbReference>
<sequence length="731" mass="84230">MIKLADFQLQVVGKLIEGIEDDNREIIFKSPTGSGKTIVLTHFMDEYGKGHFGNVFVWLTPGKGDLEEQSKAKMDRYIHNSQTKLLSDVMLDGFNENDACFINWEKLTRTGNNALKESETTNFQEHIADAHNKGLNFIVIVDEAHQNDTVKADDIISLFQPKKIIRTSATPVNNVNATMVEVREEDVIAEGLIKKVLVINEDFDRNIEVENQVSYLLDNALAKQSELKAAFDDERSIVNPLIIIQLPNKSEVLQDEVERYLRSKNVTYENGLLAVWLSDKKQNLEEIEALDAKPSAIIMKQAVATGWDCPRAQILVKLRENTSETFDIQTIGRIRRMPEIKHYGNDLLDSCYLYTLDKKFTEGVKTHLGKGALDAMKLFLKKEHRDITLISEQKTDVSVTIDPVQSLKTMVSFYKSQYQTSTKTKENKTRLETKGYIFSDEIIKHTSTGSVRQLETDEFKKLDQVNVKEPLNTHIHGREYHNRIGTLGVKLGLPYEQMNTIIRRLFDKNVKYTHKILRLDTREVYAFVINNFEKLKEDFLAAMSSATVQQGVQNYKGVTEKEFHIPKEFLFTFDGKNRVQREYQSNVYSGYLSSAEIRSDSEKTFEEYCENSESIDWVYKNGDKGSEYFSIVYQDNFGKQKSFYPDYVLSCKGEIWIIETKGGFNRTGESEDIDSFSPKKFDVLKRYLNKHNLKGGFVRKDKNNNELFICTDEYTDDIRSDAWRLLDEILE</sequence>
<dbReference type="EC" id="3.6.4.-" evidence="2"/>
<dbReference type="GO" id="GO:0004386">
    <property type="term" value="F:helicase activity"/>
    <property type="evidence" value="ECO:0007669"/>
    <property type="project" value="UniProtKB-KW"/>
</dbReference>
<dbReference type="InterPro" id="IPR006935">
    <property type="entry name" value="Helicase/UvrB_N"/>
</dbReference>
<dbReference type="EMBL" id="JBHTNH010000028">
    <property type="protein sequence ID" value="MFD1362775.1"/>
    <property type="molecule type" value="Genomic_DNA"/>
</dbReference>
<gene>
    <name evidence="2" type="ORF">ACFQ4A_14030</name>
</gene>
<name>A0ABW3ZWI0_9BACI</name>
<evidence type="ECO:0000259" key="1">
    <source>
        <dbReference type="Pfam" id="PF04851"/>
    </source>
</evidence>
<accession>A0ABW3ZWI0</accession>
<dbReference type="PANTHER" id="PTHR47396">
    <property type="entry name" value="TYPE I RESTRICTION ENZYME ECOKI R PROTEIN"/>
    <property type="match status" value="1"/>
</dbReference>
<feature type="domain" description="Helicase/UvrB N-terminal" evidence="1">
    <location>
        <begin position="2"/>
        <end position="172"/>
    </location>
</feature>
<dbReference type="RefSeq" id="WP_382401652.1">
    <property type="nucleotide sequence ID" value="NZ_JBHTNH010000028.1"/>
</dbReference>
<dbReference type="InterPro" id="IPR027417">
    <property type="entry name" value="P-loop_NTPase"/>
</dbReference>
<keyword evidence="2" id="KW-0378">Hydrolase</keyword>
<organism evidence="2 3">
    <name type="scientific">Lentibacillus salinarum</name>
    <dbReference type="NCBI Taxonomy" id="446820"/>
    <lineage>
        <taxon>Bacteria</taxon>
        <taxon>Bacillati</taxon>
        <taxon>Bacillota</taxon>
        <taxon>Bacilli</taxon>
        <taxon>Bacillales</taxon>
        <taxon>Bacillaceae</taxon>
        <taxon>Lentibacillus</taxon>
    </lineage>
</organism>
<dbReference type="InterPro" id="IPR050742">
    <property type="entry name" value="Helicase_Restrict-Modif_Enz"/>
</dbReference>
<dbReference type="Gene3D" id="3.40.50.300">
    <property type="entry name" value="P-loop containing nucleotide triphosphate hydrolases"/>
    <property type="match status" value="1"/>
</dbReference>
<reference evidence="3" key="1">
    <citation type="journal article" date="2019" name="Int. J. Syst. Evol. Microbiol.">
        <title>The Global Catalogue of Microorganisms (GCM) 10K type strain sequencing project: providing services to taxonomists for standard genome sequencing and annotation.</title>
        <authorList>
            <consortium name="The Broad Institute Genomics Platform"/>
            <consortium name="The Broad Institute Genome Sequencing Center for Infectious Disease"/>
            <person name="Wu L."/>
            <person name="Ma J."/>
        </authorList>
    </citation>
    <scope>NUCLEOTIDE SEQUENCE [LARGE SCALE GENOMIC DNA]</scope>
    <source>
        <strain evidence="3">CCUG 54822</strain>
    </source>
</reference>
<proteinExistence type="predicted"/>
<keyword evidence="3" id="KW-1185">Reference proteome</keyword>
<dbReference type="Proteomes" id="UP001597178">
    <property type="component" value="Unassembled WGS sequence"/>
</dbReference>
<dbReference type="PANTHER" id="PTHR47396:SF1">
    <property type="entry name" value="ATP-DEPENDENT HELICASE IRC3-RELATED"/>
    <property type="match status" value="1"/>
</dbReference>
<keyword evidence="2" id="KW-0067">ATP-binding</keyword>
<keyword evidence="2" id="KW-0547">Nucleotide-binding</keyword>
<dbReference type="SUPFAM" id="SSF52540">
    <property type="entry name" value="P-loop containing nucleoside triphosphate hydrolases"/>
    <property type="match status" value="2"/>
</dbReference>
<evidence type="ECO:0000313" key="2">
    <source>
        <dbReference type="EMBL" id="MFD1362775.1"/>
    </source>
</evidence>
<dbReference type="GO" id="GO:0016787">
    <property type="term" value="F:hydrolase activity"/>
    <property type="evidence" value="ECO:0007669"/>
    <property type="project" value="UniProtKB-KW"/>
</dbReference>
<comment type="caution">
    <text evidence="2">The sequence shown here is derived from an EMBL/GenBank/DDBJ whole genome shotgun (WGS) entry which is preliminary data.</text>
</comment>
<keyword evidence="2" id="KW-0347">Helicase</keyword>